<feature type="domain" description="VWFA" evidence="2">
    <location>
        <begin position="230"/>
        <end position="395"/>
    </location>
</feature>
<sequence length="395" mass="42974">MTSGLSSIDTPSAATPAGKTRPRWKFGAADDWSQWAFRPRQPELDRRRLELFLQQSRPVRCDPAEARIARQRIPAEDQRWRGFLEIGQICGVSTVLHLVLLLSLAACAVQQAVQNGLFLSITPAAAVRDEITAPIPLVVDQADQESERAAFLPAVLPRQALAVEPIEVAAWVEPGDLDPPRRLLADEVRGVLSGEGLGGDSGPGGTASAGADHGPSDAVGASFFGVRAAGSRFVFVVDCSLSMEGPKWNDARQELAAAIDRLGPERQFYVIFFDGETHRMFDDKEYAPALLSATPENLALLRSWLQTARLGYNTSPCQAVQFGVSLQPDALFLLSDGEFSDPTAPWLRKHNVVRQEDGVQAPGVAVHTIGFRSQQGQKVLSRIARENGGEYRYVP</sequence>
<dbReference type="AlphaFoldDB" id="A0A518E2A0"/>
<accession>A0A518E2A0</accession>
<dbReference type="Pfam" id="PF00092">
    <property type="entry name" value="VWA"/>
    <property type="match status" value="1"/>
</dbReference>
<dbReference type="KEGG" id="lcre:Pla8534_60550"/>
<dbReference type="EMBL" id="CP036433">
    <property type="protein sequence ID" value="QDU98194.1"/>
    <property type="molecule type" value="Genomic_DNA"/>
</dbReference>
<proteinExistence type="predicted"/>
<feature type="region of interest" description="Disordered" evidence="1">
    <location>
        <begin position="1"/>
        <end position="22"/>
    </location>
</feature>
<organism evidence="3 4">
    <name type="scientific">Lignipirellula cremea</name>
    <dbReference type="NCBI Taxonomy" id="2528010"/>
    <lineage>
        <taxon>Bacteria</taxon>
        <taxon>Pseudomonadati</taxon>
        <taxon>Planctomycetota</taxon>
        <taxon>Planctomycetia</taxon>
        <taxon>Pirellulales</taxon>
        <taxon>Pirellulaceae</taxon>
        <taxon>Lignipirellula</taxon>
    </lineage>
</organism>
<name>A0A518E2A0_9BACT</name>
<evidence type="ECO:0000259" key="2">
    <source>
        <dbReference type="SMART" id="SM00327"/>
    </source>
</evidence>
<gene>
    <name evidence="3" type="ORF">Pla8534_60550</name>
</gene>
<feature type="compositionally biased region" description="Polar residues" evidence="1">
    <location>
        <begin position="1"/>
        <end position="13"/>
    </location>
</feature>
<dbReference type="InterPro" id="IPR036465">
    <property type="entry name" value="vWFA_dom_sf"/>
</dbReference>
<dbReference type="SMART" id="SM00327">
    <property type="entry name" value="VWA"/>
    <property type="match status" value="1"/>
</dbReference>
<dbReference type="InterPro" id="IPR002035">
    <property type="entry name" value="VWF_A"/>
</dbReference>
<dbReference type="SUPFAM" id="SSF53300">
    <property type="entry name" value="vWA-like"/>
    <property type="match status" value="1"/>
</dbReference>
<dbReference type="Gene3D" id="3.40.50.410">
    <property type="entry name" value="von Willebrand factor, type A domain"/>
    <property type="match status" value="1"/>
</dbReference>
<dbReference type="Proteomes" id="UP000317648">
    <property type="component" value="Chromosome"/>
</dbReference>
<evidence type="ECO:0000313" key="4">
    <source>
        <dbReference type="Proteomes" id="UP000317648"/>
    </source>
</evidence>
<evidence type="ECO:0000256" key="1">
    <source>
        <dbReference type="SAM" id="MobiDB-lite"/>
    </source>
</evidence>
<keyword evidence="4" id="KW-1185">Reference proteome</keyword>
<dbReference type="RefSeq" id="WP_197442693.1">
    <property type="nucleotide sequence ID" value="NZ_CP036433.1"/>
</dbReference>
<evidence type="ECO:0000313" key="3">
    <source>
        <dbReference type="EMBL" id="QDU98194.1"/>
    </source>
</evidence>
<reference evidence="3 4" key="1">
    <citation type="submission" date="2019-02" db="EMBL/GenBank/DDBJ databases">
        <title>Deep-cultivation of Planctomycetes and their phenomic and genomic characterization uncovers novel biology.</title>
        <authorList>
            <person name="Wiegand S."/>
            <person name="Jogler M."/>
            <person name="Boedeker C."/>
            <person name="Pinto D."/>
            <person name="Vollmers J."/>
            <person name="Rivas-Marin E."/>
            <person name="Kohn T."/>
            <person name="Peeters S.H."/>
            <person name="Heuer A."/>
            <person name="Rast P."/>
            <person name="Oberbeckmann S."/>
            <person name="Bunk B."/>
            <person name="Jeske O."/>
            <person name="Meyerdierks A."/>
            <person name="Storesund J.E."/>
            <person name="Kallscheuer N."/>
            <person name="Luecker S."/>
            <person name="Lage O.M."/>
            <person name="Pohl T."/>
            <person name="Merkel B.J."/>
            <person name="Hornburger P."/>
            <person name="Mueller R.-W."/>
            <person name="Bruemmer F."/>
            <person name="Labrenz M."/>
            <person name="Spormann A.M."/>
            <person name="Op den Camp H."/>
            <person name="Overmann J."/>
            <person name="Amann R."/>
            <person name="Jetten M.S.M."/>
            <person name="Mascher T."/>
            <person name="Medema M.H."/>
            <person name="Devos D.P."/>
            <person name="Kaster A.-K."/>
            <person name="Ovreas L."/>
            <person name="Rohde M."/>
            <person name="Galperin M.Y."/>
            <person name="Jogler C."/>
        </authorList>
    </citation>
    <scope>NUCLEOTIDE SEQUENCE [LARGE SCALE GENOMIC DNA]</scope>
    <source>
        <strain evidence="3 4">Pla85_3_4</strain>
    </source>
</reference>
<protein>
    <recommendedName>
        <fullName evidence="2">VWFA domain-containing protein</fullName>
    </recommendedName>
</protein>